<proteinExistence type="predicted"/>
<dbReference type="EMBL" id="LAZR01046909">
    <property type="protein sequence ID" value="KKK95438.1"/>
    <property type="molecule type" value="Genomic_DNA"/>
</dbReference>
<reference evidence="1" key="1">
    <citation type="journal article" date="2015" name="Nature">
        <title>Complex archaea that bridge the gap between prokaryotes and eukaryotes.</title>
        <authorList>
            <person name="Spang A."/>
            <person name="Saw J.H."/>
            <person name="Jorgensen S.L."/>
            <person name="Zaremba-Niedzwiedzka K."/>
            <person name="Martijn J."/>
            <person name="Lind A.E."/>
            <person name="van Eijk R."/>
            <person name="Schleper C."/>
            <person name="Guy L."/>
            <person name="Ettema T.J."/>
        </authorList>
    </citation>
    <scope>NUCLEOTIDE SEQUENCE</scope>
</reference>
<comment type="caution">
    <text evidence="1">The sequence shown here is derived from an EMBL/GenBank/DDBJ whole genome shotgun (WGS) entry which is preliminary data.</text>
</comment>
<organism evidence="1">
    <name type="scientific">marine sediment metagenome</name>
    <dbReference type="NCBI Taxonomy" id="412755"/>
    <lineage>
        <taxon>unclassified sequences</taxon>
        <taxon>metagenomes</taxon>
        <taxon>ecological metagenomes</taxon>
    </lineage>
</organism>
<accession>A0A0F8ZNM4</accession>
<gene>
    <name evidence="1" type="ORF">LCGC14_2672810</name>
</gene>
<evidence type="ECO:0000313" key="1">
    <source>
        <dbReference type="EMBL" id="KKK95438.1"/>
    </source>
</evidence>
<sequence length="124" mass="14089">MFNGSHGTSASAMEEKQTYIFEAEEYSNQIITESWGKALAMVHLAEGYRAKKINNAEGEAAAYLKTLSEYQKAREITDIRLYLETMEKILPGVKKVFVYKNINKQTTDLWLLDDNVKGNVVGFE</sequence>
<protein>
    <submittedName>
        <fullName evidence="1">Uncharacterized protein</fullName>
    </submittedName>
</protein>
<dbReference type="AlphaFoldDB" id="A0A0F8ZNM4"/>
<name>A0A0F8ZNM4_9ZZZZ</name>